<protein>
    <submittedName>
        <fullName evidence="2">Acetyltransferase</fullName>
    </submittedName>
</protein>
<dbReference type="SUPFAM" id="SSF55729">
    <property type="entry name" value="Acyl-CoA N-acyltransferases (Nat)"/>
    <property type="match status" value="1"/>
</dbReference>
<dbReference type="Gene3D" id="3.40.630.30">
    <property type="match status" value="1"/>
</dbReference>
<name>A0AA37JN33_9FIRM</name>
<dbReference type="RefSeq" id="WP_118040327.1">
    <property type="nucleotide sequence ID" value="NZ_BQNJ01000002.1"/>
</dbReference>
<evidence type="ECO:0000259" key="1">
    <source>
        <dbReference type="PROSITE" id="PS51186"/>
    </source>
</evidence>
<dbReference type="EMBL" id="BQNJ01000002">
    <property type="protein sequence ID" value="GKH04249.1"/>
    <property type="molecule type" value="Genomic_DNA"/>
</dbReference>
<dbReference type="CDD" id="cd04301">
    <property type="entry name" value="NAT_SF"/>
    <property type="match status" value="1"/>
</dbReference>
<dbReference type="InterPro" id="IPR000182">
    <property type="entry name" value="GNAT_dom"/>
</dbReference>
<comment type="caution">
    <text evidence="2">The sequence shown here is derived from an EMBL/GenBank/DDBJ whole genome shotgun (WGS) entry which is preliminary data.</text>
</comment>
<organism evidence="2 3">
    <name type="scientific">Hungatella hathewayi</name>
    <dbReference type="NCBI Taxonomy" id="154046"/>
    <lineage>
        <taxon>Bacteria</taxon>
        <taxon>Bacillati</taxon>
        <taxon>Bacillota</taxon>
        <taxon>Clostridia</taxon>
        <taxon>Lachnospirales</taxon>
        <taxon>Lachnospiraceae</taxon>
        <taxon>Hungatella</taxon>
    </lineage>
</organism>
<dbReference type="Pfam" id="PF00583">
    <property type="entry name" value="Acetyltransf_1"/>
    <property type="match status" value="1"/>
</dbReference>
<dbReference type="PANTHER" id="PTHR43415:SF3">
    <property type="entry name" value="GNAT-FAMILY ACETYLTRANSFERASE"/>
    <property type="match status" value="1"/>
</dbReference>
<proteinExistence type="predicted"/>
<evidence type="ECO:0000313" key="2">
    <source>
        <dbReference type="EMBL" id="GKH04249.1"/>
    </source>
</evidence>
<dbReference type="AlphaFoldDB" id="A0AA37JN33"/>
<evidence type="ECO:0000313" key="3">
    <source>
        <dbReference type="Proteomes" id="UP001055091"/>
    </source>
</evidence>
<gene>
    <name evidence="2" type="ORF">CE91St55_62300</name>
</gene>
<dbReference type="InterPro" id="IPR016181">
    <property type="entry name" value="Acyl_CoA_acyltransferase"/>
</dbReference>
<dbReference type="PROSITE" id="PS51186">
    <property type="entry name" value="GNAT"/>
    <property type="match status" value="1"/>
</dbReference>
<feature type="domain" description="N-acetyltransferase" evidence="1">
    <location>
        <begin position="15"/>
        <end position="181"/>
    </location>
</feature>
<dbReference type="GO" id="GO:0016747">
    <property type="term" value="F:acyltransferase activity, transferring groups other than amino-acyl groups"/>
    <property type="evidence" value="ECO:0007669"/>
    <property type="project" value="InterPro"/>
</dbReference>
<sequence length="182" mass="20829">MRAEEEIIDLGGPQLLLRNAEEEDAEMLLDFLKTTCGETRYLVKEPEEIDLTLEDERTFIRNQNESDQNIMLLGFVDGEYAGNCSLMGMGAARFKHRASLGIALYQKYTGRGIGKAMIGKLIEIAREHNLEQIELEVVADNQRAVSLYRKMGFEIFGTLPNNMKYQDGTYADAYWMMKSIRR</sequence>
<reference evidence="2" key="1">
    <citation type="submission" date="2022-01" db="EMBL/GenBank/DDBJ databases">
        <title>Novel bile acid biosynthetic pathways are enriched in the microbiome of centenarians.</title>
        <authorList>
            <person name="Sato Y."/>
            <person name="Atarashi K."/>
            <person name="Plichta R.D."/>
            <person name="Arai Y."/>
            <person name="Sasajima S."/>
            <person name="Kearney M.S."/>
            <person name="Suda W."/>
            <person name="Takeshita K."/>
            <person name="Sasaki T."/>
            <person name="Okamoto S."/>
            <person name="Skelly N.A."/>
            <person name="Okamura Y."/>
            <person name="Vlamakis H."/>
            <person name="Li Y."/>
            <person name="Tanoue T."/>
            <person name="Takei H."/>
            <person name="Nittono H."/>
            <person name="Narushima S."/>
            <person name="Irie J."/>
            <person name="Itoh H."/>
            <person name="Moriya K."/>
            <person name="Sugiura Y."/>
            <person name="Suematsu M."/>
            <person name="Moritoki N."/>
            <person name="Shibata S."/>
            <person name="Littman R.D."/>
            <person name="Fischbach A.M."/>
            <person name="Uwamino Y."/>
            <person name="Inoue T."/>
            <person name="Honda A."/>
            <person name="Hattori M."/>
            <person name="Murai T."/>
            <person name="Xavier J.R."/>
            <person name="Hirose N."/>
            <person name="Honda K."/>
        </authorList>
    </citation>
    <scope>NUCLEOTIDE SEQUENCE</scope>
    <source>
        <strain evidence="2">CE91-St55</strain>
    </source>
</reference>
<dbReference type="PANTHER" id="PTHR43415">
    <property type="entry name" value="SPERMIDINE N(1)-ACETYLTRANSFERASE"/>
    <property type="match status" value="1"/>
</dbReference>
<accession>A0AA37JN33</accession>
<dbReference type="Proteomes" id="UP001055091">
    <property type="component" value="Unassembled WGS sequence"/>
</dbReference>